<dbReference type="EMBL" id="BSDD01000004">
    <property type="protein sequence ID" value="GLH70545.1"/>
    <property type="molecule type" value="Genomic_DNA"/>
</dbReference>
<keyword evidence="4" id="KW-1133">Transmembrane helix</keyword>
<feature type="transmembrane region" description="Helical" evidence="4">
    <location>
        <begin position="125"/>
        <end position="145"/>
    </location>
</feature>
<dbReference type="Pfam" id="PF12801">
    <property type="entry name" value="Fer4_5"/>
    <property type="match status" value="1"/>
</dbReference>
<evidence type="ECO:0000256" key="1">
    <source>
        <dbReference type="ARBA" id="ARBA00022723"/>
    </source>
</evidence>
<feature type="transmembrane region" description="Helical" evidence="4">
    <location>
        <begin position="48"/>
        <end position="69"/>
    </location>
</feature>
<dbReference type="PROSITE" id="PS00198">
    <property type="entry name" value="4FE4S_FER_1"/>
    <property type="match status" value="1"/>
</dbReference>
<keyword evidence="7" id="KW-1185">Reference proteome</keyword>
<dbReference type="InterPro" id="IPR000595">
    <property type="entry name" value="cNMP-bd_dom"/>
</dbReference>
<dbReference type="Pfam" id="PF00027">
    <property type="entry name" value="cNMP_binding"/>
    <property type="match status" value="1"/>
</dbReference>
<dbReference type="PANTHER" id="PTHR24567:SF74">
    <property type="entry name" value="HTH-TYPE TRANSCRIPTIONAL REGULATOR ARCR"/>
    <property type="match status" value="1"/>
</dbReference>
<comment type="caution">
    <text evidence="6">The sequence shown here is derived from an EMBL/GenBank/DDBJ whole genome shotgun (WGS) entry which is preliminary data.</text>
</comment>
<dbReference type="InterPro" id="IPR017896">
    <property type="entry name" value="4Fe4S_Fe-S-bd"/>
</dbReference>
<dbReference type="InterPro" id="IPR017900">
    <property type="entry name" value="4Fe4S_Fe_S_CS"/>
</dbReference>
<dbReference type="InterPro" id="IPR018490">
    <property type="entry name" value="cNMP-bd_dom_sf"/>
</dbReference>
<proteinExistence type="predicted"/>
<gene>
    <name evidence="6" type="ORF">GETHPA_20780</name>
</gene>
<feature type="transmembrane region" description="Helical" evidence="4">
    <location>
        <begin position="23"/>
        <end position="41"/>
    </location>
</feature>
<dbReference type="Proteomes" id="UP001165089">
    <property type="component" value="Unassembled WGS sequence"/>
</dbReference>
<protein>
    <recommendedName>
        <fullName evidence="5">Cyclic nucleotide-binding domain-containing protein</fullName>
    </recommendedName>
</protein>
<keyword evidence="4" id="KW-0472">Membrane</keyword>
<evidence type="ECO:0000313" key="7">
    <source>
        <dbReference type="Proteomes" id="UP001165089"/>
    </source>
</evidence>
<feature type="transmembrane region" description="Helical" evidence="4">
    <location>
        <begin position="329"/>
        <end position="347"/>
    </location>
</feature>
<reference evidence="6 7" key="1">
    <citation type="journal article" date="2023" name="Antonie Van Leeuwenhoek">
        <title>Mesoterricola silvestris gen. nov., sp. nov., Mesoterricola sediminis sp. nov., Geothrix oryzae sp. nov., Geothrix edaphica sp. nov., Geothrix rubra sp. nov., and Geothrix limicola sp. nov., six novel members of Acidobacteriota isolated from soils.</title>
        <authorList>
            <person name="Itoh H."/>
            <person name="Sugisawa Y."/>
            <person name="Mise K."/>
            <person name="Xu Z."/>
            <person name="Kuniyasu M."/>
            <person name="Ushijima N."/>
            <person name="Kawano K."/>
            <person name="Kobayashi E."/>
            <person name="Shiratori Y."/>
            <person name="Masuda Y."/>
            <person name="Senoo K."/>
        </authorList>
    </citation>
    <scope>NUCLEOTIDE SEQUENCE [LARGE SCALE GENOMIC DNA]</scope>
    <source>
        <strain evidence="6 7">Red803</strain>
    </source>
</reference>
<sequence>MPTAPQPRPAAQKAPPEPALRTAVRAAGLLVLVGAGPLALLHPLGVRIVWAVAVAALPLGIVLAGYHAWRRVCPLAFFATLGQRLKRQGKRKAGEWLGRHHLDVQAMILGTALALRHLGANDAPWALALLFAAVILAALSVGFLYTGKTWCNHLCPVGLVEKLYLEPTQLASPEGNSQCAACTACKKNCPDIDLEQAYWKEADLPARRRAYFLWPGLVLGYFVYPWLATGTWTAYGAAAWAPAGSLPGLRSPGLFFAPQVPKILAVPATLATFALLGWTAFRLVEAALRRAGSDAGRARHRAMALAAFSGFLLFYGFAGRAVLALLPDWAGDVLGVGVVMAATLVLLGRWRRTEADFVHEKFARGLLKRWEWGDTPPTDNLSDLYLLHQERTQQKEARLAAYKATVRDLLAEGVVNPGNLRVLQRMRAELGIPDKDHDKLLAELDLEDRRLFDPEFQGSMEKRLQLEQYRRELESLLLDGAGTPPSAPVLEALRRAHGLDEAEHQTILGELRGEAGPLRARLRKPADALLNLHRTGLAADRLESGWSAGAPVGPARARRLAFLRHVVRWRQRGEAGRILRILDLVPGGPDVGPLHRLLASSAPEALRDLLAALGALAPELAALATLPTDPGDPEPALLLAAKDESIHLRAAALALLAQIQSPASEAALRAALLDPSALVRDTAQAALGASRELEEVAQALPGEDDEQAWLLRAAVQALPGGSGAGRAGQGTLRHSAASLSRLASPEAPLATLEKLMYLHGVPLFGELDPEDLEALARSARERRWAAEDILCRQGEWSDDVFLLLRGRVRAWVQTPEGRPRVLGDSTEGACLGEMAALDPAPRTATLTALTEVKALVLDGAAFRDSLQTRPEVGGGVLRVLTRRLRSLIREVQTEPSPGT</sequence>
<dbReference type="PANTHER" id="PTHR24567">
    <property type="entry name" value="CRP FAMILY TRANSCRIPTIONAL REGULATORY PROTEIN"/>
    <property type="match status" value="1"/>
</dbReference>
<organism evidence="6 7">
    <name type="scientific">Geothrix rubra</name>
    <dbReference type="NCBI Taxonomy" id="2927977"/>
    <lineage>
        <taxon>Bacteria</taxon>
        <taxon>Pseudomonadati</taxon>
        <taxon>Acidobacteriota</taxon>
        <taxon>Holophagae</taxon>
        <taxon>Holophagales</taxon>
        <taxon>Holophagaceae</taxon>
        <taxon>Geothrix</taxon>
    </lineage>
</organism>
<dbReference type="PROSITE" id="PS50042">
    <property type="entry name" value="CNMP_BINDING_3"/>
    <property type="match status" value="1"/>
</dbReference>
<dbReference type="CDD" id="cd00038">
    <property type="entry name" value="CAP_ED"/>
    <property type="match status" value="1"/>
</dbReference>
<name>A0ABQ5Q827_9BACT</name>
<dbReference type="Gene3D" id="1.25.10.10">
    <property type="entry name" value="Leucine-rich Repeat Variant"/>
    <property type="match status" value="1"/>
</dbReference>
<dbReference type="SUPFAM" id="SSF51206">
    <property type="entry name" value="cAMP-binding domain-like"/>
    <property type="match status" value="1"/>
</dbReference>
<feature type="transmembrane region" description="Helical" evidence="4">
    <location>
        <begin position="263"/>
        <end position="281"/>
    </location>
</feature>
<dbReference type="Gene3D" id="2.60.120.10">
    <property type="entry name" value="Jelly Rolls"/>
    <property type="match status" value="1"/>
</dbReference>
<evidence type="ECO:0000256" key="4">
    <source>
        <dbReference type="SAM" id="Phobius"/>
    </source>
</evidence>
<evidence type="ECO:0000256" key="3">
    <source>
        <dbReference type="ARBA" id="ARBA00023014"/>
    </source>
</evidence>
<keyword evidence="3" id="KW-0411">Iron-sulfur</keyword>
<keyword evidence="2" id="KW-0408">Iron</keyword>
<feature type="transmembrane region" description="Helical" evidence="4">
    <location>
        <begin position="210"/>
        <end position="227"/>
    </location>
</feature>
<evidence type="ECO:0000259" key="5">
    <source>
        <dbReference type="PROSITE" id="PS50042"/>
    </source>
</evidence>
<dbReference type="RefSeq" id="WP_285725867.1">
    <property type="nucleotide sequence ID" value="NZ_BSDD01000004.1"/>
</dbReference>
<feature type="domain" description="Cyclic nucleotide-binding" evidence="5">
    <location>
        <begin position="763"/>
        <end position="866"/>
    </location>
</feature>
<evidence type="ECO:0000256" key="2">
    <source>
        <dbReference type="ARBA" id="ARBA00023004"/>
    </source>
</evidence>
<keyword evidence="4" id="KW-0812">Transmembrane</keyword>
<dbReference type="SMART" id="SM00100">
    <property type="entry name" value="cNMP"/>
    <property type="match status" value="1"/>
</dbReference>
<accession>A0ABQ5Q827</accession>
<feature type="transmembrane region" description="Helical" evidence="4">
    <location>
        <begin position="302"/>
        <end position="323"/>
    </location>
</feature>
<dbReference type="SUPFAM" id="SSF48371">
    <property type="entry name" value="ARM repeat"/>
    <property type="match status" value="1"/>
</dbReference>
<evidence type="ECO:0000313" key="6">
    <source>
        <dbReference type="EMBL" id="GLH70545.1"/>
    </source>
</evidence>
<keyword evidence="1" id="KW-0479">Metal-binding</keyword>
<dbReference type="InterPro" id="IPR014710">
    <property type="entry name" value="RmlC-like_jellyroll"/>
</dbReference>
<dbReference type="InterPro" id="IPR016024">
    <property type="entry name" value="ARM-type_fold"/>
</dbReference>
<dbReference type="InterPro" id="IPR050397">
    <property type="entry name" value="Env_Response_Regulators"/>
</dbReference>
<dbReference type="InterPro" id="IPR011989">
    <property type="entry name" value="ARM-like"/>
</dbReference>